<proteinExistence type="predicted"/>
<dbReference type="Gene3D" id="3.30.70.100">
    <property type="match status" value="1"/>
</dbReference>
<accession>L8TNW8</accession>
<keyword evidence="2" id="KW-1185">Reference proteome</keyword>
<organism evidence="1 2">
    <name type="scientific">Arthrobacter nitrophenolicus</name>
    <dbReference type="NCBI Taxonomy" id="683150"/>
    <lineage>
        <taxon>Bacteria</taxon>
        <taxon>Bacillati</taxon>
        <taxon>Actinomycetota</taxon>
        <taxon>Actinomycetes</taxon>
        <taxon>Micrococcales</taxon>
        <taxon>Micrococcaceae</taxon>
        <taxon>Arthrobacter</taxon>
    </lineage>
</organism>
<sequence>MVQEAIMYEPFVYLSTYTVRDGHFDEAFEACREVARLVESREPRMLVFQFFADEPGRQITCLQVHAGAESMANHMAVISEHLARSGSWLESFSNAMVLGQPPVALTQWYREAGEALDQFPRHVAGVLRVGSPVG</sequence>
<evidence type="ECO:0000313" key="2">
    <source>
        <dbReference type="Proteomes" id="UP000011189"/>
    </source>
</evidence>
<dbReference type="SUPFAM" id="SSF54909">
    <property type="entry name" value="Dimeric alpha+beta barrel"/>
    <property type="match status" value="1"/>
</dbReference>
<dbReference type="InterPro" id="IPR011008">
    <property type="entry name" value="Dimeric_a/b-barrel"/>
</dbReference>
<dbReference type="EMBL" id="AOFD01000045">
    <property type="protein sequence ID" value="ELT43550.1"/>
    <property type="molecule type" value="Genomic_DNA"/>
</dbReference>
<dbReference type="PATRIC" id="fig|683150.5.peg.3432"/>
<dbReference type="Proteomes" id="UP000011189">
    <property type="component" value="Unassembled WGS sequence"/>
</dbReference>
<gene>
    <name evidence="1" type="ORF">G205_17494</name>
</gene>
<protein>
    <recommendedName>
        <fullName evidence="3">ABM domain-containing protein</fullName>
    </recommendedName>
</protein>
<dbReference type="AlphaFoldDB" id="L8TNW8"/>
<comment type="caution">
    <text evidence="1">The sequence shown here is derived from an EMBL/GenBank/DDBJ whole genome shotgun (WGS) entry which is preliminary data.</text>
</comment>
<evidence type="ECO:0000313" key="1">
    <source>
        <dbReference type="EMBL" id="ELT43550.1"/>
    </source>
</evidence>
<reference evidence="2" key="1">
    <citation type="journal article" date="2013" name="Genome Announc.">
        <title>Draft Genome Sequence of the 2-Chloro-4-Nitrophenol-Degrading Bacterium Arthrobacter sp. Strain SJCon.</title>
        <authorList>
            <person name="Vikram S."/>
            <person name="Kumar S."/>
            <person name="Vaidya B."/>
            <person name="Pinnaka A.K."/>
            <person name="Raghava G.P."/>
        </authorList>
    </citation>
    <scope>NUCLEOTIDE SEQUENCE [LARGE SCALE GENOMIC DNA]</scope>
    <source>
        <strain evidence="2">SJCon</strain>
    </source>
</reference>
<evidence type="ECO:0008006" key="3">
    <source>
        <dbReference type="Google" id="ProtNLM"/>
    </source>
</evidence>
<name>L8TNW8_9MICC</name>